<dbReference type="Proteomes" id="UP001515480">
    <property type="component" value="Unassembled WGS sequence"/>
</dbReference>
<organism evidence="2 3">
    <name type="scientific">Prymnesium parvum</name>
    <name type="common">Toxic golden alga</name>
    <dbReference type="NCBI Taxonomy" id="97485"/>
    <lineage>
        <taxon>Eukaryota</taxon>
        <taxon>Haptista</taxon>
        <taxon>Haptophyta</taxon>
        <taxon>Prymnesiophyceae</taxon>
        <taxon>Prymnesiales</taxon>
        <taxon>Prymnesiaceae</taxon>
        <taxon>Prymnesium</taxon>
    </lineage>
</organism>
<feature type="compositionally biased region" description="Polar residues" evidence="1">
    <location>
        <begin position="184"/>
        <end position="196"/>
    </location>
</feature>
<gene>
    <name evidence="2" type="ORF">AB1Y20_001172</name>
</gene>
<reference evidence="2 3" key="1">
    <citation type="journal article" date="2024" name="Science">
        <title>Giant polyketide synthase enzymes in the biosynthesis of giant marine polyether toxins.</title>
        <authorList>
            <person name="Fallon T.R."/>
            <person name="Shende V.V."/>
            <person name="Wierzbicki I.H."/>
            <person name="Pendleton A.L."/>
            <person name="Watervoot N.F."/>
            <person name="Auber R.P."/>
            <person name="Gonzalez D.J."/>
            <person name="Wisecaver J.H."/>
            <person name="Moore B.S."/>
        </authorList>
    </citation>
    <scope>NUCLEOTIDE SEQUENCE [LARGE SCALE GENOMIC DNA]</scope>
    <source>
        <strain evidence="2 3">12B1</strain>
    </source>
</reference>
<dbReference type="PROSITE" id="PS50096">
    <property type="entry name" value="IQ"/>
    <property type="match status" value="1"/>
</dbReference>
<feature type="region of interest" description="Disordered" evidence="1">
    <location>
        <begin position="296"/>
        <end position="327"/>
    </location>
</feature>
<proteinExistence type="predicted"/>
<dbReference type="AlphaFoldDB" id="A0AB34KA47"/>
<sequence length="1018" mass="112330">MPRLLNKISGSRSIQPEEQVPFSPVSIPPSPAVERGAPLFATLPVTPPYARGDHTPPRSRKRSASSDDIAASPDLLQTRVTAAAELRRGNTCGTLSHKEVFSPDDENSALTRASMLSLHNASRRSSSSSVISTSRRLLSQLSWFSSRTDSSATMSQCSFPLGSKSKQSSLAAVHEPQKPFRLRSMTTDSPSSQTSPRVPPQAAHRPRVATASGANEVFSQQDELTAIRHANELSGDESVSPRRGRTSTGRTSSKRNTRTPASETIPESVENATRSGSMPRSARGLRHAITNGSYKWPHLRLNEPSSPSADDVRRSGVAQSSCGQEPLSKELARFTSFHQNRISSTPSAGDALLSQRSSPSTSKGSTLALQSQMSWLTHAMEVVSDQESDDEAPGAVPDNEGQSPRSRGLSHWRILRNSQVWRSRSSRSATPCAGSDRGSTCSSVAMPICPFSTASQSSARHDSLIEPLVEESASFDQPLSTDYVSPVEKKSPRKIQPRFQVVEMVQKPVIYLSAEEQAFTKELAVRRALRVLLRCEKHNSVHFVWPHSWQQWVLYLEREREQAIQALLRRRDDRAATRLQTGWRTSERGRQAASAREQLKAAMLLQAVLRGFMVRLKHADDIADAWVMAHAQLEALAATQRVEALTPKPLSSPNATSPAALLAGSGTHASGNATALLQDLIFDDNYPIDAADSFQGGRPSARNRATSSTPTRRFSWLGQWHPSILEHGTRGSNAKPRFSILKRMGSARDLRYNINIGDDEGLPMSRGYRRLARKQHWRICPSCNGVIEHRMADGNCFCPRCGHTCRWMEAPLAVAVSSLAQLRLEFKWQQLEDIYHGEELSWPFVRQRYFGSSPLPECTFGAAIKLVCWRALLSGPLFLCKPLVLRHAETRYRKVQHDYVENAVVSAFDSSFTKNNKSGTRDQKDPPNQLKKISDAMKIDIPAAKLATAKLVTAKLAAPGLEVKPLYGSVNGYHIPAIKTHSPRAAHAAAYTGQRIKEDTYESITQENDRPAYVLHRL</sequence>
<dbReference type="Pfam" id="PF00612">
    <property type="entry name" value="IQ"/>
    <property type="match status" value="1"/>
</dbReference>
<feature type="region of interest" description="Disordered" evidence="1">
    <location>
        <begin position="230"/>
        <end position="283"/>
    </location>
</feature>
<dbReference type="EMBL" id="JBGBPQ010000001">
    <property type="protein sequence ID" value="KAL1530257.1"/>
    <property type="molecule type" value="Genomic_DNA"/>
</dbReference>
<feature type="compositionally biased region" description="Polar residues" evidence="1">
    <location>
        <begin position="354"/>
        <end position="368"/>
    </location>
</feature>
<evidence type="ECO:0000256" key="1">
    <source>
        <dbReference type="SAM" id="MobiDB-lite"/>
    </source>
</evidence>
<accession>A0AB34KA47</accession>
<name>A0AB34KA47_PRYPA</name>
<feature type="region of interest" description="Disordered" evidence="1">
    <location>
        <begin position="152"/>
        <end position="215"/>
    </location>
</feature>
<feature type="region of interest" description="Disordered" evidence="1">
    <location>
        <begin position="383"/>
        <end position="409"/>
    </location>
</feature>
<feature type="region of interest" description="Disordered" evidence="1">
    <location>
        <begin position="1"/>
        <end position="74"/>
    </location>
</feature>
<evidence type="ECO:0000313" key="2">
    <source>
        <dbReference type="EMBL" id="KAL1530257.1"/>
    </source>
</evidence>
<protein>
    <recommendedName>
        <fullName evidence="4">DUSP domain-containing protein</fullName>
    </recommendedName>
</protein>
<dbReference type="InterPro" id="IPR000048">
    <property type="entry name" value="IQ_motif_EF-hand-BS"/>
</dbReference>
<evidence type="ECO:0000313" key="3">
    <source>
        <dbReference type="Proteomes" id="UP001515480"/>
    </source>
</evidence>
<feature type="region of interest" description="Disordered" evidence="1">
    <location>
        <begin position="341"/>
        <end position="368"/>
    </location>
</feature>
<comment type="caution">
    <text evidence="2">The sequence shown here is derived from an EMBL/GenBank/DDBJ whole genome shotgun (WGS) entry which is preliminary data.</text>
</comment>
<feature type="compositionally biased region" description="Polar residues" evidence="1">
    <location>
        <begin position="152"/>
        <end position="170"/>
    </location>
</feature>
<evidence type="ECO:0008006" key="4">
    <source>
        <dbReference type="Google" id="ProtNLM"/>
    </source>
</evidence>
<keyword evidence="3" id="KW-1185">Reference proteome</keyword>